<evidence type="ECO:0000313" key="3">
    <source>
        <dbReference type="Proteomes" id="UP000554482"/>
    </source>
</evidence>
<dbReference type="Proteomes" id="UP000554482">
    <property type="component" value="Unassembled WGS sequence"/>
</dbReference>
<accession>A0A7J6VQ92</accession>
<evidence type="ECO:0000259" key="1">
    <source>
        <dbReference type="SMART" id="SM00743"/>
    </source>
</evidence>
<dbReference type="AlphaFoldDB" id="A0A7J6VQ92"/>
<comment type="caution">
    <text evidence="2">The sequence shown here is derived from an EMBL/GenBank/DDBJ whole genome shotgun (WGS) entry which is preliminary data.</text>
</comment>
<proteinExistence type="predicted"/>
<dbReference type="InterPro" id="IPR008395">
    <property type="entry name" value="Agenet-like_dom"/>
</dbReference>
<dbReference type="SMART" id="SM00743">
    <property type="entry name" value="Agenet"/>
    <property type="match status" value="1"/>
</dbReference>
<keyword evidence="3" id="KW-1185">Reference proteome</keyword>
<dbReference type="InterPro" id="IPR014002">
    <property type="entry name" value="Agenet_dom_plant"/>
</dbReference>
<reference evidence="2 3" key="1">
    <citation type="submission" date="2020-06" db="EMBL/GenBank/DDBJ databases">
        <title>Transcriptomic and genomic resources for Thalictrum thalictroides and T. hernandezii: Facilitating candidate gene discovery in an emerging model plant lineage.</title>
        <authorList>
            <person name="Arias T."/>
            <person name="Riano-Pachon D.M."/>
            <person name="Di Stilio V.S."/>
        </authorList>
    </citation>
    <scope>NUCLEOTIDE SEQUENCE [LARGE SCALE GENOMIC DNA]</scope>
    <source>
        <strain evidence="3">cv. WT478/WT964</strain>
        <tissue evidence="2">Leaves</tissue>
    </source>
</reference>
<evidence type="ECO:0000313" key="2">
    <source>
        <dbReference type="EMBL" id="KAF5186951.1"/>
    </source>
</evidence>
<dbReference type="PANTHER" id="PTHR36805:SF7">
    <property type="entry name" value="AGENET DOMAIN-CONTAINING PROTEIN"/>
    <property type="match status" value="1"/>
</dbReference>
<dbReference type="OrthoDB" id="1894168at2759"/>
<dbReference type="EMBL" id="JABWDY010028652">
    <property type="protein sequence ID" value="KAF5186951.1"/>
    <property type="molecule type" value="Genomic_DNA"/>
</dbReference>
<dbReference type="Pfam" id="PF05641">
    <property type="entry name" value="Agenet"/>
    <property type="match status" value="1"/>
</dbReference>
<name>A0A7J6VQ92_THATH</name>
<dbReference type="PANTHER" id="PTHR36805">
    <property type="entry name" value="AGENET DOMAIN-CONTAINING PROTEIN"/>
    <property type="match status" value="1"/>
</dbReference>
<sequence>MQPHQNLPFKVGQLAELKTFETGFRGAWFRCKINRISKKKGHIQHYLKFYDFPDEKVQWTKLYQKQEKERDIHLMVRPSFPSIYCESQMQDPLAASDVIAVVDDAWKVGDLVDWWTDGCYWCGRITHLLGEDKVKIKLHDPPVGEGQCYEASCKDLRPSLDWSPERGWTLPISSVPFFSLFYFHCMNYIVIFSYWIQFVFTNCTFALYRGTQWVNFFSERKTNELDMGNPPT</sequence>
<gene>
    <name evidence="2" type="ORF">FRX31_023462</name>
</gene>
<protein>
    <submittedName>
        <fullName evidence="2">Agenet-like domain-containing protein</fullName>
    </submittedName>
</protein>
<organism evidence="2 3">
    <name type="scientific">Thalictrum thalictroides</name>
    <name type="common">Rue-anemone</name>
    <name type="synonym">Anemone thalictroides</name>
    <dbReference type="NCBI Taxonomy" id="46969"/>
    <lineage>
        <taxon>Eukaryota</taxon>
        <taxon>Viridiplantae</taxon>
        <taxon>Streptophyta</taxon>
        <taxon>Embryophyta</taxon>
        <taxon>Tracheophyta</taxon>
        <taxon>Spermatophyta</taxon>
        <taxon>Magnoliopsida</taxon>
        <taxon>Ranunculales</taxon>
        <taxon>Ranunculaceae</taxon>
        <taxon>Thalictroideae</taxon>
        <taxon>Thalictrum</taxon>
    </lineage>
</organism>
<feature type="domain" description="Agenet" evidence="1">
    <location>
        <begin position="104"/>
        <end position="164"/>
    </location>
</feature>